<organism evidence="1 2">
    <name type="scientific">Helicobacter mastomyrinus</name>
    <dbReference type="NCBI Taxonomy" id="287948"/>
    <lineage>
        <taxon>Bacteria</taxon>
        <taxon>Pseudomonadati</taxon>
        <taxon>Campylobacterota</taxon>
        <taxon>Epsilonproteobacteria</taxon>
        <taxon>Campylobacterales</taxon>
        <taxon>Helicobacteraceae</taxon>
        <taxon>Helicobacter</taxon>
    </lineage>
</organism>
<dbReference type="EMBL" id="CP145316">
    <property type="protein sequence ID" value="XAM18631.1"/>
    <property type="molecule type" value="Genomic_DNA"/>
</dbReference>
<reference evidence="1 2" key="1">
    <citation type="submission" date="2024-02" db="EMBL/GenBank/DDBJ databases">
        <title>Genome and pathogenicity analysis of Helicobacter mastomyrinus isolated from mice.</title>
        <authorList>
            <person name="Zhu L."/>
        </authorList>
    </citation>
    <scope>NUCLEOTIDE SEQUENCE [LARGE SCALE GENOMIC DNA]</scope>
    <source>
        <strain evidence="1 2">Hm-17</strain>
    </source>
</reference>
<dbReference type="Proteomes" id="UP001434737">
    <property type="component" value="Chromosome"/>
</dbReference>
<evidence type="ECO:0000313" key="1">
    <source>
        <dbReference type="EMBL" id="XAM18631.1"/>
    </source>
</evidence>
<evidence type="ECO:0000313" key="2">
    <source>
        <dbReference type="Proteomes" id="UP001434737"/>
    </source>
</evidence>
<sequence>MPTIKDAKGRNIVNPHIDGEEYKGNIPLYLSKNTKKSIQLMMWY</sequence>
<gene>
    <name evidence="1" type="ORF">V3I05_02820</name>
</gene>
<proteinExistence type="predicted"/>
<protein>
    <submittedName>
        <fullName evidence="1">Uncharacterized protein</fullName>
    </submittedName>
</protein>
<dbReference type="RefSeq" id="WP_343353935.1">
    <property type="nucleotide sequence ID" value="NZ_CP145316.1"/>
</dbReference>
<name>A0ABZ3F6D1_9HELI</name>
<accession>A0ABZ3F6D1</accession>
<keyword evidence="2" id="KW-1185">Reference proteome</keyword>